<feature type="signal peptide" evidence="1">
    <location>
        <begin position="1"/>
        <end position="23"/>
    </location>
</feature>
<name>A0A4R3UUQ1_ROSSA</name>
<reference evidence="2 3" key="1">
    <citation type="submission" date="2019-03" db="EMBL/GenBank/DDBJ databases">
        <title>Genomic Encyclopedia of Type Strains, Phase IV (KMG-IV): sequencing the most valuable type-strain genomes for metagenomic binning, comparative biology and taxonomic classification.</title>
        <authorList>
            <person name="Goeker M."/>
        </authorList>
    </citation>
    <scope>NUCLEOTIDE SEQUENCE [LARGE SCALE GENOMIC DNA]</scope>
    <source>
        <strain evidence="2 3">DSM 654</strain>
    </source>
</reference>
<keyword evidence="1" id="KW-0732">Signal</keyword>
<sequence length="882" mass="85874">MGGMRLARGVFAALGLVMFGALAAPPDGQQAPNPNFVANPHPFGLAGKPHVLPMRAPGYFAAPRSAPAGAHLTYYGGRVVSNMQVVQVLWGTGSYLAQVQNTTTPSMASFYQQALNSTYVDWLSEYNTSGLAAPTSNQVIGRGSFLGQYIITPSVTSATVDDTQIQAELSSQIAAGHLPAPTTDAAGNANTYYAVYFPAGKTITQGGSSSCVSGGFCAYHGTVASATAELLYGVHPDMQPGSGCSTGCGSALTTFANQTSVASHEMVETITDAEVGLATVVGLPLAWYDTTNGEIGDICNAQQGSFLGNDGFTYTVQLEFSNLQNNCVVSSTTATDFSISASPASVSIVAGGSTTSTISTKVTAGTAGTVNLTVSGAPAGVTASLSPTSVGAGNSAILTLSSTAAAAAGTYSIVVNGIEGSASHSTTVSLTITGASQDFSLSASPASASVASGGSTSSTISTAVTTGSAGTVALGVSGVPSGATASLSPTSVTAGGSSTLSVNTGTAAAGSYTLTVTGVEGSKTHSTSFALTITSLPDFSIAASPASATVAAGGSASSSISTAVTAGSAATVSLSVSGLPGGATAGLSPPSVTAGGSSTLTVNAGTAAPGSYTLTVTGVEGTKTHSTAFVLTIASPPDFSIAASPSSLALAAGGSGSSTISTAVTAGSAATVALAISGLPSGATGSLSPASVTAGSSSTLTVNAGTAAPGSYTVSVTGTEGAASHSTSVTVTIGGIVNGGFETGTLSGWTPSGAANTVVSAGCNTGSYCAQIGATTPSNGNSSLAQTFVVPSGKTSLSLFYKVSCPAVASRYDGVTITLADLTRGRTSTLLSRTCTNTGAFAAVTGRVTAGHNYTLTVTTVDSHKAQLDLVYTLLDDVALLP</sequence>
<accession>A0A4R3UUQ1</accession>
<evidence type="ECO:0000313" key="2">
    <source>
        <dbReference type="EMBL" id="TCU94447.1"/>
    </source>
</evidence>
<dbReference type="Proteomes" id="UP000295110">
    <property type="component" value="Unassembled WGS sequence"/>
</dbReference>
<proteinExistence type="predicted"/>
<dbReference type="EMBL" id="SMBU01000017">
    <property type="protein sequence ID" value="TCU94447.1"/>
    <property type="molecule type" value="Genomic_DNA"/>
</dbReference>
<dbReference type="AlphaFoldDB" id="A0A4R3UUQ1"/>
<organism evidence="2 3">
    <name type="scientific">Roseateles saccharophilus</name>
    <name type="common">Pseudomonas saccharophila</name>
    <dbReference type="NCBI Taxonomy" id="304"/>
    <lineage>
        <taxon>Bacteria</taxon>
        <taxon>Pseudomonadati</taxon>
        <taxon>Pseudomonadota</taxon>
        <taxon>Betaproteobacteria</taxon>
        <taxon>Burkholderiales</taxon>
        <taxon>Sphaerotilaceae</taxon>
        <taxon>Roseateles</taxon>
    </lineage>
</organism>
<evidence type="ECO:0000256" key="1">
    <source>
        <dbReference type="SAM" id="SignalP"/>
    </source>
</evidence>
<dbReference type="SUPFAM" id="SSF49785">
    <property type="entry name" value="Galactose-binding domain-like"/>
    <property type="match status" value="1"/>
</dbReference>
<keyword evidence="3" id="KW-1185">Reference proteome</keyword>
<dbReference type="Gene3D" id="2.60.120.260">
    <property type="entry name" value="Galactose-binding domain-like"/>
    <property type="match status" value="1"/>
</dbReference>
<gene>
    <name evidence="2" type="ORF">EV671_101792</name>
</gene>
<protein>
    <submittedName>
        <fullName evidence="2">Uncharacterized protein</fullName>
    </submittedName>
</protein>
<comment type="caution">
    <text evidence="2">The sequence shown here is derived from an EMBL/GenBank/DDBJ whole genome shotgun (WGS) entry which is preliminary data.</text>
</comment>
<feature type="chain" id="PRO_5020345057" evidence="1">
    <location>
        <begin position="24"/>
        <end position="882"/>
    </location>
</feature>
<dbReference type="InterPro" id="IPR008979">
    <property type="entry name" value="Galactose-bd-like_sf"/>
</dbReference>
<evidence type="ECO:0000313" key="3">
    <source>
        <dbReference type="Proteomes" id="UP000295110"/>
    </source>
</evidence>